<feature type="region of interest" description="Disordered" evidence="1">
    <location>
        <begin position="873"/>
        <end position="936"/>
    </location>
</feature>
<proteinExistence type="predicted"/>
<dbReference type="EMBL" id="CAUYUJ010019882">
    <property type="protein sequence ID" value="CAK0894333.1"/>
    <property type="molecule type" value="Genomic_DNA"/>
</dbReference>
<comment type="caution">
    <text evidence="3">The sequence shown here is derived from an EMBL/GenBank/DDBJ whole genome shotgun (WGS) entry which is preliminary data.</text>
</comment>
<protein>
    <submittedName>
        <fullName evidence="3">Uncharacterized protein</fullName>
    </submittedName>
</protein>
<organism evidence="3 4">
    <name type="scientific">Prorocentrum cordatum</name>
    <dbReference type="NCBI Taxonomy" id="2364126"/>
    <lineage>
        <taxon>Eukaryota</taxon>
        <taxon>Sar</taxon>
        <taxon>Alveolata</taxon>
        <taxon>Dinophyceae</taxon>
        <taxon>Prorocentrales</taxon>
        <taxon>Prorocentraceae</taxon>
        <taxon>Prorocentrum</taxon>
    </lineage>
</organism>
<feature type="compositionally biased region" description="Low complexity" evidence="1">
    <location>
        <begin position="873"/>
        <end position="882"/>
    </location>
</feature>
<evidence type="ECO:0000313" key="4">
    <source>
        <dbReference type="Proteomes" id="UP001189429"/>
    </source>
</evidence>
<feature type="transmembrane region" description="Helical" evidence="2">
    <location>
        <begin position="626"/>
        <end position="648"/>
    </location>
</feature>
<evidence type="ECO:0000256" key="1">
    <source>
        <dbReference type="SAM" id="MobiDB-lite"/>
    </source>
</evidence>
<keyword evidence="2" id="KW-0472">Membrane</keyword>
<feature type="transmembrane region" description="Helical" evidence="2">
    <location>
        <begin position="6"/>
        <end position="26"/>
    </location>
</feature>
<feature type="transmembrane region" description="Helical" evidence="2">
    <location>
        <begin position="520"/>
        <end position="542"/>
    </location>
</feature>
<evidence type="ECO:0000313" key="3">
    <source>
        <dbReference type="EMBL" id="CAK0894333.1"/>
    </source>
</evidence>
<feature type="transmembrane region" description="Helical" evidence="2">
    <location>
        <begin position="76"/>
        <end position="94"/>
    </location>
</feature>
<keyword evidence="2" id="KW-0812">Transmembrane</keyword>
<reference evidence="3" key="1">
    <citation type="submission" date="2023-10" db="EMBL/GenBank/DDBJ databases">
        <authorList>
            <person name="Chen Y."/>
            <person name="Shah S."/>
            <person name="Dougan E. K."/>
            <person name="Thang M."/>
            <person name="Chan C."/>
        </authorList>
    </citation>
    <scope>NUCLEOTIDE SEQUENCE [LARGE SCALE GENOMIC DNA]</scope>
</reference>
<evidence type="ECO:0000256" key="2">
    <source>
        <dbReference type="SAM" id="Phobius"/>
    </source>
</evidence>
<feature type="transmembrane region" description="Helical" evidence="2">
    <location>
        <begin position="147"/>
        <end position="167"/>
    </location>
</feature>
<feature type="compositionally biased region" description="Low complexity" evidence="1">
    <location>
        <begin position="1011"/>
        <end position="1023"/>
    </location>
</feature>
<feature type="region of interest" description="Disordered" evidence="1">
    <location>
        <begin position="993"/>
        <end position="1023"/>
    </location>
</feature>
<feature type="compositionally biased region" description="Low complexity" evidence="1">
    <location>
        <begin position="306"/>
        <end position="322"/>
    </location>
</feature>
<feature type="transmembrane region" description="Helical" evidence="2">
    <location>
        <begin position="557"/>
        <end position="576"/>
    </location>
</feature>
<feature type="transmembrane region" description="Helical" evidence="2">
    <location>
        <begin position="46"/>
        <end position="64"/>
    </location>
</feature>
<dbReference type="Proteomes" id="UP001189429">
    <property type="component" value="Unassembled WGS sequence"/>
</dbReference>
<feature type="transmembrane region" description="Helical" evidence="2">
    <location>
        <begin position="101"/>
        <end position="121"/>
    </location>
</feature>
<feature type="compositionally biased region" description="Basic and acidic residues" evidence="1">
    <location>
        <begin position="886"/>
        <end position="902"/>
    </location>
</feature>
<name>A0ABN9X4V2_9DINO</name>
<keyword evidence="4" id="KW-1185">Reference proteome</keyword>
<feature type="region of interest" description="Disordered" evidence="1">
    <location>
        <begin position="301"/>
        <end position="322"/>
    </location>
</feature>
<gene>
    <name evidence="3" type="ORF">PCOR1329_LOCUS73404</name>
</gene>
<keyword evidence="2" id="KW-1133">Transmembrane helix</keyword>
<accession>A0ABN9X4V2</accession>
<sequence>MDALHSMLAWGSAAVALTIMIMTLLWGARCQRSSALSSSTKRESLVALRSGVVLLIMTIPFLAPPLVDRFPANFEAIYPSLPFWYCFIVDTHWGRCLHNSYHALLGVLLATLVMAFLNYLMPGGAGPWARDPQYVEEAWVPGGYNRGLAICTGILVAYLFFLIDFGVPTKQYGLATFASILLAFMDPKQGHDDFRGVLWTYEGVPTLGSPTWCQLYLNVMAITLALLTLPSGPSVPFCPRQTSWCWDDAKQGYARLAEDTVLGFDRVVRHFREGSSAFALDTSAPSSSSRISALGAGRWRGSWRTPAGRRGPGSSRSSAGSRGCCAACGRCSASRWRTCGSSGTHSISTRTSRKSPSTHLDNFLVACRDAVTFLGERELMRKGADAEALVQVASCAREGREALTLALDCLCPGGTGNERTTRLETVFIEGLQTWAPLVDEFLEEPEVPPKQGCLLSRLWREMKCPSREKHVNALRLCTPWSLALLWSVFKRDYDPTVVSSVSFIFSESLSCMFDRNINRMLGVAMGQVLGTLPAVLLSYHAACQDNQGAELGNAPRIVRYMVVMFLLWSTAMYGYLATGAKWSYAYLLWAAFGGVKMISYFPAPGNDLFEECVVGVAHFKNTAETFLSILDNFTGCLLLVFVDVIFAANTSNLTIHRLARRIPNCLQNILVIMEGLMERDTASANIDGLQQHVAIARQIDEETEKEDLVWSHLFTQPYNRELVSATLSECDNFFVAVYALRAADARCGSQTSVPDAMLEVVPRGLMARVQRYPAIFQAILLDRSGSCVEQVEEASFQPHASGSSSVGQNHAECLRFRHVASIKRHAEENVSAASLMVVRVRIWQICLSLQRLRVIFEERADWAAEERDRAHSSSSRARLLSRSSRRKESSESCEDSRLRKDSSGMSEAGRPVTADTLPMYESTPVGAQSPAVRKTSSLTKAALRNMGRDVSEFAAASRRGRLATRARGLSEDCGFRGHVDPEEIDLNLEAIGEASPPSGLRRHGGEDEPRPLAGARPGEAPAPRWAASLLPCCPEARARLRPHAPARGAERAA</sequence>